<dbReference type="EMBL" id="AEWX01000001">
    <property type="protein sequence ID" value="EGC21311.1"/>
    <property type="molecule type" value="Genomic_DNA"/>
</dbReference>
<dbReference type="AlphaFoldDB" id="F0F395"/>
<organism evidence="1 2">
    <name type="scientific">Prevotella multiformis DSM 16608</name>
    <dbReference type="NCBI Taxonomy" id="888743"/>
    <lineage>
        <taxon>Bacteria</taxon>
        <taxon>Pseudomonadati</taxon>
        <taxon>Bacteroidota</taxon>
        <taxon>Bacteroidia</taxon>
        <taxon>Bacteroidales</taxon>
        <taxon>Prevotellaceae</taxon>
        <taxon>Prevotella</taxon>
    </lineage>
</organism>
<sequence>MNRVFLSYNVETERKAAYFVAGDFFGLQELGVMRFVSRALMDLMKYHTEAGSCWRSEKVKEQKGRRYSVIPPSGPQYAL</sequence>
<evidence type="ECO:0000313" key="1">
    <source>
        <dbReference type="EMBL" id="EGC21311.1"/>
    </source>
</evidence>
<comment type="caution">
    <text evidence="1">The sequence shown here is derived from an EMBL/GenBank/DDBJ whole genome shotgun (WGS) entry which is preliminary data.</text>
</comment>
<proteinExistence type="predicted"/>
<reference evidence="1 2" key="1">
    <citation type="submission" date="2011-01" db="EMBL/GenBank/DDBJ databases">
        <authorList>
            <person name="Muzny D."/>
            <person name="Qin X."/>
            <person name="Deng J."/>
            <person name="Jiang H."/>
            <person name="Liu Y."/>
            <person name="Qu J."/>
            <person name="Song X.-Z."/>
            <person name="Zhang L."/>
            <person name="Thornton R."/>
            <person name="Coyle M."/>
            <person name="Francisco L."/>
            <person name="Jackson L."/>
            <person name="Javaid M."/>
            <person name="Korchina V."/>
            <person name="Kovar C."/>
            <person name="Mata R."/>
            <person name="Mathew T."/>
            <person name="Ngo R."/>
            <person name="Nguyen L."/>
            <person name="Nguyen N."/>
            <person name="Okwuonu G."/>
            <person name="Ongeri F."/>
            <person name="Pham C."/>
            <person name="Simmons D."/>
            <person name="Wilczek-Boney K."/>
            <person name="Hale W."/>
            <person name="Jakkamsetti A."/>
            <person name="Pham P."/>
            <person name="Ruth R."/>
            <person name="San Lucas F."/>
            <person name="Warren J."/>
            <person name="Zhang J."/>
            <person name="Zhao Z."/>
            <person name="Zhou C."/>
            <person name="Zhu D."/>
            <person name="Lee S."/>
            <person name="Bess C."/>
            <person name="Blankenburg K."/>
            <person name="Forbes L."/>
            <person name="Fu Q."/>
            <person name="Gubbala S."/>
            <person name="Hirani K."/>
            <person name="Jayaseelan J.C."/>
            <person name="Lara F."/>
            <person name="Munidasa M."/>
            <person name="Palculict T."/>
            <person name="Patil S."/>
            <person name="Pu L.-L."/>
            <person name="Saada N."/>
            <person name="Tang L."/>
            <person name="Weissenberger G."/>
            <person name="Zhu Y."/>
            <person name="Hemphill L."/>
            <person name="Shang Y."/>
            <person name="Youmans B."/>
            <person name="Ayvaz T."/>
            <person name="Ross M."/>
            <person name="Santibanez J."/>
            <person name="Aqrawi P."/>
            <person name="Gross S."/>
            <person name="Joshi V."/>
            <person name="Fowler G."/>
            <person name="Nazareth L."/>
            <person name="Reid J."/>
            <person name="Worley K."/>
            <person name="Petrosino J."/>
            <person name="Highlander S."/>
            <person name="Gibbs R."/>
        </authorList>
    </citation>
    <scope>NUCLEOTIDE SEQUENCE [LARGE SCALE GENOMIC DNA]</scope>
    <source>
        <strain evidence="1 2">DSM 16608</strain>
    </source>
</reference>
<accession>F0F395</accession>
<protein>
    <submittedName>
        <fullName evidence="1">Uncharacterized protein</fullName>
    </submittedName>
</protein>
<name>F0F395_9BACT</name>
<gene>
    <name evidence="1" type="ORF">HMPREF9141_0061</name>
</gene>
<evidence type="ECO:0000313" key="2">
    <source>
        <dbReference type="Proteomes" id="UP000005697"/>
    </source>
</evidence>
<dbReference type="HOGENOM" id="CLU_2603087_0_0_10"/>
<dbReference type="STRING" id="888743.HMPREF9141_0061"/>
<dbReference type="Proteomes" id="UP000005697">
    <property type="component" value="Unassembled WGS sequence"/>
</dbReference>
<keyword evidence="2" id="KW-1185">Reference proteome</keyword>